<feature type="repeat" description="WD" evidence="11">
    <location>
        <begin position="233"/>
        <end position="275"/>
    </location>
</feature>
<evidence type="ECO:0000256" key="3">
    <source>
        <dbReference type="ARBA" id="ARBA00022448"/>
    </source>
</evidence>
<dbReference type="PRINTS" id="PR00320">
    <property type="entry name" value="GPROTEINBRPT"/>
</dbReference>
<dbReference type="InterPro" id="IPR020472">
    <property type="entry name" value="WD40_PAC1"/>
</dbReference>
<evidence type="ECO:0000313" key="13">
    <source>
        <dbReference type="Proteomes" id="UP001447188"/>
    </source>
</evidence>
<organism evidence="12 13">
    <name type="scientific">Discina gigas</name>
    <dbReference type="NCBI Taxonomy" id="1032678"/>
    <lineage>
        <taxon>Eukaryota</taxon>
        <taxon>Fungi</taxon>
        <taxon>Dikarya</taxon>
        <taxon>Ascomycota</taxon>
        <taxon>Pezizomycotina</taxon>
        <taxon>Pezizomycetes</taxon>
        <taxon>Pezizales</taxon>
        <taxon>Discinaceae</taxon>
        <taxon>Discina</taxon>
    </lineage>
</organism>
<reference evidence="12 13" key="1">
    <citation type="submission" date="2024-02" db="EMBL/GenBank/DDBJ databases">
        <title>Discinaceae phylogenomics.</title>
        <authorList>
            <person name="Dirks A.C."/>
            <person name="James T.Y."/>
        </authorList>
    </citation>
    <scope>NUCLEOTIDE SEQUENCE [LARGE SCALE GENOMIC DNA]</scope>
    <source>
        <strain evidence="12 13">ACD0624</strain>
    </source>
</reference>
<evidence type="ECO:0000256" key="2">
    <source>
        <dbReference type="ARBA" id="ARBA00004514"/>
    </source>
</evidence>
<dbReference type="InterPro" id="IPR044536">
    <property type="entry name" value="PEX7"/>
</dbReference>
<keyword evidence="6" id="KW-0677">Repeat</keyword>
<keyword evidence="13" id="KW-1185">Reference proteome</keyword>
<evidence type="ECO:0000256" key="4">
    <source>
        <dbReference type="ARBA" id="ARBA00022490"/>
    </source>
</evidence>
<dbReference type="InterPro" id="IPR001680">
    <property type="entry name" value="WD40_rpt"/>
</dbReference>
<evidence type="ECO:0000256" key="8">
    <source>
        <dbReference type="ARBA" id="ARBA00023140"/>
    </source>
</evidence>
<evidence type="ECO:0000256" key="10">
    <source>
        <dbReference type="ARBA" id="ARBA00032565"/>
    </source>
</evidence>
<dbReference type="Proteomes" id="UP001447188">
    <property type="component" value="Unassembled WGS sequence"/>
</dbReference>
<dbReference type="Gene3D" id="2.130.10.10">
    <property type="entry name" value="YVTN repeat-like/Quinoprotein amine dehydrogenase"/>
    <property type="match status" value="1"/>
</dbReference>
<keyword evidence="5 11" id="KW-0853">WD repeat</keyword>
<dbReference type="SMART" id="SM00320">
    <property type="entry name" value="WD40"/>
    <property type="match status" value="6"/>
</dbReference>
<name>A0ABR3GJ05_9PEZI</name>
<keyword evidence="12" id="KW-0675">Receptor</keyword>
<dbReference type="EMBL" id="JBBBZM010000061">
    <property type="protein sequence ID" value="KAL0635866.1"/>
    <property type="molecule type" value="Genomic_DNA"/>
</dbReference>
<keyword evidence="3" id="KW-0813">Transport</keyword>
<dbReference type="Pfam" id="PF00400">
    <property type="entry name" value="WD40"/>
    <property type="match status" value="3"/>
</dbReference>
<keyword evidence="8" id="KW-0576">Peroxisome</keyword>
<dbReference type="PROSITE" id="PS50294">
    <property type="entry name" value="WD_REPEATS_REGION"/>
    <property type="match status" value="1"/>
</dbReference>
<accession>A0ABR3GJ05</accession>
<comment type="subcellular location">
    <subcellularLocation>
        <location evidence="2">Cytoplasm</location>
        <location evidence="2">Cytosol</location>
    </subcellularLocation>
    <subcellularLocation>
        <location evidence="1">Peroxisome matrix</location>
    </subcellularLocation>
</comment>
<comment type="caution">
    <text evidence="12">The sequence shown here is derived from an EMBL/GenBank/DDBJ whole genome shotgun (WGS) entry which is preliminary data.</text>
</comment>
<comment type="similarity">
    <text evidence="9">Belongs to the WD repeat peroxin-7 family.</text>
</comment>
<evidence type="ECO:0000256" key="5">
    <source>
        <dbReference type="ARBA" id="ARBA00022574"/>
    </source>
</evidence>
<evidence type="ECO:0000256" key="7">
    <source>
        <dbReference type="ARBA" id="ARBA00022927"/>
    </source>
</evidence>
<evidence type="ECO:0000256" key="6">
    <source>
        <dbReference type="ARBA" id="ARBA00022737"/>
    </source>
</evidence>
<evidence type="ECO:0000256" key="9">
    <source>
        <dbReference type="ARBA" id="ARBA00024017"/>
    </source>
</evidence>
<dbReference type="InterPro" id="IPR015943">
    <property type="entry name" value="WD40/YVTN_repeat-like_dom_sf"/>
</dbReference>
<proteinExistence type="inferred from homology"/>
<protein>
    <recommendedName>
        <fullName evidence="10">Peroxin-7</fullName>
    </recommendedName>
</protein>
<keyword evidence="4" id="KW-0963">Cytoplasm</keyword>
<sequence>MLHYRTEGYNGYAVKYSPFYDSRIACVASANFGLVGNGRLYILSLTAAGIVAEKWFDTQDSLYDVAFSELHENQLAVASGDGSIKLFDTTLTELPVASWQEHTREVFSVNWNLVDKSTFCSASWDGSVKIWSPQSQRSLQTLPTTSCTYSALFSPHTPHLLSAVSSDSTLRLFDLRAPPPQPATLVPISPTAPAEVLTHDWNKYRPDVLATAGVDKVIRTWDLRNPARPVLELVGHEYAVRRLAWSPHWGDVLASASYDMTVRVWSDGTGSSLAAPGVGAAAVGNGRMLGVMDRHTEFCAGVDWCLFGGEGWAASTGWDESVWVWDVGGIMGSR</sequence>
<dbReference type="PROSITE" id="PS50082">
    <property type="entry name" value="WD_REPEATS_2"/>
    <property type="match status" value="2"/>
</dbReference>
<evidence type="ECO:0000256" key="11">
    <source>
        <dbReference type="PROSITE-ProRule" id="PRU00221"/>
    </source>
</evidence>
<keyword evidence="7" id="KW-0653">Protein transport</keyword>
<feature type="repeat" description="WD" evidence="11">
    <location>
        <begin position="99"/>
        <end position="141"/>
    </location>
</feature>
<evidence type="ECO:0000256" key="1">
    <source>
        <dbReference type="ARBA" id="ARBA00004253"/>
    </source>
</evidence>
<dbReference type="SUPFAM" id="SSF50978">
    <property type="entry name" value="WD40 repeat-like"/>
    <property type="match status" value="1"/>
</dbReference>
<evidence type="ECO:0000313" key="12">
    <source>
        <dbReference type="EMBL" id="KAL0635866.1"/>
    </source>
</evidence>
<dbReference type="InterPro" id="IPR036322">
    <property type="entry name" value="WD40_repeat_dom_sf"/>
</dbReference>
<gene>
    <name evidence="12" type="primary">PEX7</name>
    <name evidence="12" type="ORF">Q9L58_005208</name>
</gene>
<dbReference type="PANTHER" id="PTHR46027:SF1">
    <property type="entry name" value="PEROXISOMAL TARGETING SIGNAL 2 RECEPTOR"/>
    <property type="match status" value="1"/>
</dbReference>
<dbReference type="PANTHER" id="PTHR46027">
    <property type="entry name" value="PEROXISOMAL TARGETING SIGNAL 2 RECEPTOR"/>
    <property type="match status" value="1"/>
</dbReference>